<protein>
    <submittedName>
        <fullName evidence="1">Uncharacterized protein</fullName>
    </submittedName>
</protein>
<evidence type="ECO:0000313" key="2">
    <source>
        <dbReference type="Proteomes" id="UP001446871"/>
    </source>
</evidence>
<comment type="caution">
    <text evidence="1">The sequence shown here is derived from an EMBL/GenBank/DDBJ whole genome shotgun (WGS) entry which is preliminary data.</text>
</comment>
<accession>A0ABR1TJF0</accession>
<evidence type="ECO:0000313" key="1">
    <source>
        <dbReference type="EMBL" id="KAK8045859.1"/>
    </source>
</evidence>
<dbReference type="Proteomes" id="UP001446871">
    <property type="component" value="Unassembled WGS sequence"/>
</dbReference>
<dbReference type="EMBL" id="JAQQWM010000009">
    <property type="protein sequence ID" value="KAK8045859.1"/>
    <property type="molecule type" value="Genomic_DNA"/>
</dbReference>
<sequence>MGACLPGHLGLTALQQGWRDDNGKLGSSATAAFRRRLSNPLAAAFGDRGWAALAIGGARPDWRIVAHN</sequence>
<name>A0ABR1TJF0_9PEZI</name>
<gene>
    <name evidence="1" type="ORF">PG996_013923</name>
</gene>
<proteinExistence type="predicted"/>
<keyword evidence="2" id="KW-1185">Reference proteome</keyword>
<organism evidence="1 2">
    <name type="scientific">Apiospora saccharicola</name>
    <dbReference type="NCBI Taxonomy" id="335842"/>
    <lineage>
        <taxon>Eukaryota</taxon>
        <taxon>Fungi</taxon>
        <taxon>Dikarya</taxon>
        <taxon>Ascomycota</taxon>
        <taxon>Pezizomycotina</taxon>
        <taxon>Sordariomycetes</taxon>
        <taxon>Xylariomycetidae</taxon>
        <taxon>Amphisphaeriales</taxon>
        <taxon>Apiosporaceae</taxon>
        <taxon>Apiospora</taxon>
    </lineage>
</organism>
<reference evidence="1 2" key="1">
    <citation type="submission" date="2023-01" db="EMBL/GenBank/DDBJ databases">
        <title>Analysis of 21 Apiospora genomes using comparative genomics revels a genus with tremendous synthesis potential of carbohydrate active enzymes and secondary metabolites.</title>
        <authorList>
            <person name="Sorensen T."/>
        </authorList>
    </citation>
    <scope>NUCLEOTIDE SEQUENCE [LARGE SCALE GENOMIC DNA]</scope>
    <source>
        <strain evidence="1 2">CBS 83171</strain>
    </source>
</reference>